<feature type="compositionally biased region" description="Low complexity" evidence="1">
    <location>
        <begin position="1"/>
        <end position="19"/>
    </location>
</feature>
<gene>
    <name evidence="2" type="primary">yaaA</name>
    <name evidence="2" type="ORF">NBH00_24005</name>
</gene>
<dbReference type="Proteomes" id="UP001056035">
    <property type="component" value="Chromosome"/>
</dbReference>
<dbReference type="RefSeq" id="WP_254571093.1">
    <property type="nucleotide sequence ID" value="NZ_CP098502.1"/>
</dbReference>
<reference evidence="2 3" key="1">
    <citation type="submission" date="2022-06" db="EMBL/GenBank/DDBJ databases">
        <title>Paraconexibacter antarcticus.</title>
        <authorList>
            <person name="Kim C.S."/>
        </authorList>
    </citation>
    <scope>NUCLEOTIDE SEQUENCE [LARGE SCALE GENOMIC DNA]</scope>
    <source>
        <strain evidence="2 3">02-257</strain>
    </source>
</reference>
<keyword evidence="3" id="KW-1185">Reference proteome</keyword>
<name>A0ABY5DQT6_9ACTN</name>
<protein>
    <submittedName>
        <fullName evidence="2">Peroxide stress protein YaaA</fullName>
    </submittedName>
</protein>
<feature type="region of interest" description="Disordered" evidence="1">
    <location>
        <begin position="1"/>
        <end position="34"/>
    </location>
</feature>
<accession>A0ABY5DQT6</accession>
<evidence type="ECO:0000313" key="3">
    <source>
        <dbReference type="Proteomes" id="UP001056035"/>
    </source>
</evidence>
<proteinExistence type="predicted"/>
<dbReference type="EMBL" id="CP098502">
    <property type="protein sequence ID" value="UTI64388.1"/>
    <property type="molecule type" value="Genomic_DNA"/>
</dbReference>
<dbReference type="Pfam" id="PF03883">
    <property type="entry name" value="H2O2_YaaD"/>
    <property type="match status" value="1"/>
</dbReference>
<organism evidence="2 3">
    <name type="scientific">Paraconexibacter antarcticus</name>
    <dbReference type="NCBI Taxonomy" id="2949664"/>
    <lineage>
        <taxon>Bacteria</taxon>
        <taxon>Bacillati</taxon>
        <taxon>Actinomycetota</taxon>
        <taxon>Thermoleophilia</taxon>
        <taxon>Solirubrobacterales</taxon>
        <taxon>Paraconexibacteraceae</taxon>
        <taxon>Paraconexibacter</taxon>
    </lineage>
</organism>
<dbReference type="PANTHER" id="PTHR30283:SF4">
    <property type="entry name" value="PEROXIDE STRESS RESISTANCE PROTEIN YAAA"/>
    <property type="match status" value="1"/>
</dbReference>
<dbReference type="PANTHER" id="PTHR30283">
    <property type="entry name" value="PEROXIDE STRESS RESPONSE PROTEIN YAAA"/>
    <property type="match status" value="1"/>
</dbReference>
<evidence type="ECO:0000256" key="1">
    <source>
        <dbReference type="SAM" id="MobiDB-lite"/>
    </source>
</evidence>
<sequence length="285" mass="28737">MRDANAGAGAGRRPLLIALPPSEGKAPGGHGPPLDLASLSGADVLTRPRTRVLRSLVKVAAGARGPKTTARARAVLGLSEGLAGELATDAALLESPTMPAAERYTGVLYDHLSLGTLDAAARARAAASVVIVSALWGAVRPDDPIPAYRLSAGVTLPGVGKLGAFWKAPLARALPTDALVVDCRSAAYAGMWIPPAAPAGSSVVVAVRVFVVAADGTRSVVSHNAKATRGDVARALLQRMGGGAADASTPVEVAAVVTAAGLRCELVEPARPGAPWCLDVLLDPA</sequence>
<evidence type="ECO:0000313" key="2">
    <source>
        <dbReference type="EMBL" id="UTI64388.1"/>
    </source>
</evidence>
<dbReference type="InterPro" id="IPR005583">
    <property type="entry name" value="YaaA"/>
</dbReference>